<proteinExistence type="predicted"/>
<dbReference type="InterPro" id="IPR012312">
    <property type="entry name" value="Hemerythrin-like"/>
</dbReference>
<evidence type="ECO:0000313" key="3">
    <source>
        <dbReference type="Proteomes" id="UP000578569"/>
    </source>
</evidence>
<organism evidence="2 3">
    <name type="scientific">Sphingomicrobium lutaoense</name>
    <dbReference type="NCBI Taxonomy" id="515949"/>
    <lineage>
        <taxon>Bacteria</taxon>
        <taxon>Pseudomonadati</taxon>
        <taxon>Pseudomonadota</taxon>
        <taxon>Alphaproteobacteria</taxon>
        <taxon>Sphingomonadales</taxon>
        <taxon>Sphingomonadaceae</taxon>
        <taxon>Sphingomicrobium</taxon>
    </lineage>
</organism>
<dbReference type="EMBL" id="JACICF010000001">
    <property type="protein sequence ID" value="MBB3764470.1"/>
    <property type="molecule type" value="Genomic_DNA"/>
</dbReference>
<reference evidence="2 3" key="1">
    <citation type="submission" date="2020-08" db="EMBL/GenBank/DDBJ databases">
        <title>Genomic Encyclopedia of Type Strains, Phase IV (KMG-IV): sequencing the most valuable type-strain genomes for metagenomic binning, comparative biology and taxonomic classification.</title>
        <authorList>
            <person name="Goeker M."/>
        </authorList>
    </citation>
    <scope>NUCLEOTIDE SEQUENCE [LARGE SCALE GENOMIC DNA]</scope>
    <source>
        <strain evidence="2 3">DSM 24194</strain>
    </source>
</reference>
<dbReference type="RefSeq" id="WP_183933727.1">
    <property type="nucleotide sequence ID" value="NZ_JACICF010000001.1"/>
</dbReference>
<name>A0A839Z1C0_9SPHN</name>
<dbReference type="Proteomes" id="UP000578569">
    <property type="component" value="Unassembled WGS sequence"/>
</dbReference>
<dbReference type="PANTHER" id="PTHR35585">
    <property type="entry name" value="HHE DOMAIN PROTEIN (AFU_ORTHOLOGUE AFUA_4G00730)"/>
    <property type="match status" value="1"/>
</dbReference>
<dbReference type="Pfam" id="PF01814">
    <property type="entry name" value="Hemerythrin"/>
    <property type="match status" value="1"/>
</dbReference>
<dbReference type="PANTHER" id="PTHR35585:SF1">
    <property type="entry name" value="HHE DOMAIN PROTEIN (AFU_ORTHOLOGUE AFUA_4G00730)"/>
    <property type="match status" value="1"/>
</dbReference>
<feature type="domain" description="Hemerythrin-like" evidence="1">
    <location>
        <begin position="6"/>
        <end position="123"/>
    </location>
</feature>
<dbReference type="AlphaFoldDB" id="A0A839Z1C0"/>
<keyword evidence="3" id="KW-1185">Reference proteome</keyword>
<evidence type="ECO:0000259" key="1">
    <source>
        <dbReference type="Pfam" id="PF01814"/>
    </source>
</evidence>
<comment type="caution">
    <text evidence="2">The sequence shown here is derived from an EMBL/GenBank/DDBJ whole genome shotgun (WGS) entry which is preliminary data.</text>
</comment>
<sequence>MARTDIFDRLKEDHDRHRELLTRLAVTSGDSEDRRALFANFKTEVKAHAAAEEETLYATMLANPELRHDGQHSVSEHKEIEDLITKLEETDMSSPGWMTTFKKLQHDYLHHIEEEEKDMFPAAADGLSDAKVQELRKKFEARKPEEYQRALDGVDDGDERE</sequence>
<dbReference type="Gene3D" id="1.20.120.520">
    <property type="entry name" value="nmb1532 protein domain like"/>
    <property type="match status" value="1"/>
</dbReference>
<evidence type="ECO:0000313" key="2">
    <source>
        <dbReference type="EMBL" id="MBB3764470.1"/>
    </source>
</evidence>
<protein>
    <submittedName>
        <fullName evidence="2">Hemerythrin superfamily protein</fullName>
    </submittedName>
</protein>
<dbReference type="CDD" id="cd12108">
    <property type="entry name" value="Hr-like"/>
    <property type="match status" value="1"/>
</dbReference>
<accession>A0A839Z1C0</accession>
<gene>
    <name evidence="2" type="ORF">FHS50_001493</name>
</gene>